<dbReference type="InterPro" id="IPR020476">
    <property type="entry name" value="Nudix_hydrolase"/>
</dbReference>
<organism evidence="5 6">
    <name type="scientific">Ferroacidibacillus organovorans</name>
    <dbReference type="NCBI Taxonomy" id="1765683"/>
    <lineage>
        <taxon>Bacteria</taxon>
        <taxon>Bacillati</taxon>
        <taxon>Bacillota</taxon>
        <taxon>Bacilli</taxon>
        <taxon>Bacillales</taxon>
        <taxon>Alicyclobacillaceae</taxon>
        <taxon>Ferroacidibacillus</taxon>
    </lineage>
</organism>
<sequence length="136" mass="15215">MSVLPKHYVSAAVVVMNEQNEMLLIKGPRRGWEPPGGVVEVGESIRDAAIREVKEESGFDIEITSFCGIYQHLTNGVVNTLWLGKLIGGTPQTSDESLAVGFFPVDRALGMVTWSNFRERIEQTLEKREQPFFVAY</sequence>
<protein>
    <submittedName>
        <fullName evidence="5">ADP-ribose pyrophosphatase</fullName>
    </submittedName>
</protein>
<evidence type="ECO:0000256" key="2">
    <source>
        <dbReference type="ARBA" id="ARBA00022801"/>
    </source>
</evidence>
<evidence type="ECO:0000256" key="1">
    <source>
        <dbReference type="ARBA" id="ARBA00001946"/>
    </source>
</evidence>
<dbReference type="PRINTS" id="PR00502">
    <property type="entry name" value="NUDIXFAMILY"/>
</dbReference>
<dbReference type="InterPro" id="IPR015797">
    <property type="entry name" value="NUDIX_hydrolase-like_dom_sf"/>
</dbReference>
<comment type="caution">
    <text evidence="5">The sequence shown here is derived from an EMBL/GenBank/DDBJ whole genome shotgun (WGS) entry which is preliminary data.</text>
</comment>
<dbReference type="AlphaFoldDB" id="A0A101XS27"/>
<dbReference type="InterPro" id="IPR000086">
    <property type="entry name" value="NUDIX_hydrolase_dom"/>
</dbReference>
<dbReference type="Pfam" id="PF00293">
    <property type="entry name" value="NUDIX"/>
    <property type="match status" value="1"/>
</dbReference>
<dbReference type="PANTHER" id="PTHR43046">
    <property type="entry name" value="GDP-MANNOSE MANNOSYL HYDROLASE"/>
    <property type="match status" value="1"/>
</dbReference>
<evidence type="ECO:0000259" key="4">
    <source>
        <dbReference type="PROSITE" id="PS51462"/>
    </source>
</evidence>
<feature type="domain" description="Nudix hydrolase" evidence="4">
    <location>
        <begin position="6"/>
        <end position="125"/>
    </location>
</feature>
<evidence type="ECO:0000313" key="6">
    <source>
        <dbReference type="Proteomes" id="UP000053557"/>
    </source>
</evidence>
<dbReference type="PROSITE" id="PS00893">
    <property type="entry name" value="NUDIX_BOX"/>
    <property type="match status" value="1"/>
</dbReference>
<evidence type="ECO:0000313" key="5">
    <source>
        <dbReference type="EMBL" id="KUO96503.1"/>
    </source>
</evidence>
<dbReference type="CDD" id="cd02883">
    <property type="entry name" value="NUDIX_Hydrolase"/>
    <property type="match status" value="1"/>
</dbReference>
<keyword evidence="6" id="KW-1185">Reference proteome</keyword>
<accession>A0A101XS27</accession>
<comment type="similarity">
    <text evidence="3">Belongs to the Nudix hydrolase family.</text>
</comment>
<dbReference type="RefSeq" id="WP_067713563.1">
    <property type="nucleotide sequence ID" value="NZ_LPVJ01000014.1"/>
</dbReference>
<dbReference type="Proteomes" id="UP000053557">
    <property type="component" value="Unassembled WGS sequence"/>
</dbReference>
<name>A0A101XS27_9BACL</name>
<dbReference type="EMBL" id="LPVJ01000014">
    <property type="protein sequence ID" value="KUO96503.1"/>
    <property type="molecule type" value="Genomic_DNA"/>
</dbReference>
<proteinExistence type="inferred from homology"/>
<comment type="cofactor">
    <cofactor evidence="1">
        <name>Mg(2+)</name>
        <dbReference type="ChEBI" id="CHEBI:18420"/>
    </cofactor>
</comment>
<dbReference type="InterPro" id="IPR020084">
    <property type="entry name" value="NUDIX_hydrolase_CS"/>
</dbReference>
<reference evidence="5 6" key="1">
    <citation type="submission" date="2015-12" db="EMBL/GenBank/DDBJ databases">
        <title>Draft genome sequence of Acidibacillus ferrooxidans ITV001, isolated from a chalcopyrite acid mine drainage site in Brazil.</title>
        <authorList>
            <person name="Dall'Agnol H."/>
            <person name="Nancucheo I."/>
            <person name="Johnson B."/>
            <person name="Oliveira R."/>
            <person name="Leite L."/>
            <person name="Pylro V."/>
            <person name="Nunes G.L."/>
            <person name="Tzotzos G."/>
            <person name="Fernandes G.R."/>
            <person name="Dutra J."/>
            <person name="Orellana S.C."/>
            <person name="Oliveira G."/>
        </authorList>
    </citation>
    <scope>NUCLEOTIDE SEQUENCE [LARGE SCALE GENOMIC DNA]</scope>
    <source>
        <strain evidence="6">ITV01</strain>
    </source>
</reference>
<dbReference type="Gene3D" id="3.90.79.10">
    <property type="entry name" value="Nucleoside Triphosphate Pyrophosphohydrolase"/>
    <property type="match status" value="1"/>
</dbReference>
<dbReference type="PROSITE" id="PS51462">
    <property type="entry name" value="NUDIX"/>
    <property type="match status" value="1"/>
</dbReference>
<evidence type="ECO:0000256" key="3">
    <source>
        <dbReference type="RuleBase" id="RU003476"/>
    </source>
</evidence>
<dbReference type="OrthoDB" id="9816289at2"/>
<dbReference type="SUPFAM" id="SSF55811">
    <property type="entry name" value="Nudix"/>
    <property type="match status" value="1"/>
</dbReference>
<dbReference type="GO" id="GO:0016787">
    <property type="term" value="F:hydrolase activity"/>
    <property type="evidence" value="ECO:0007669"/>
    <property type="project" value="UniProtKB-KW"/>
</dbReference>
<keyword evidence="2 3" id="KW-0378">Hydrolase</keyword>
<gene>
    <name evidence="5" type="ORF">ATW55_01205</name>
</gene>
<dbReference type="PANTHER" id="PTHR43046:SF2">
    <property type="entry name" value="8-OXO-DGTP DIPHOSPHATASE-RELATED"/>
    <property type="match status" value="1"/>
</dbReference>